<dbReference type="GO" id="GO:0005524">
    <property type="term" value="F:ATP binding"/>
    <property type="evidence" value="ECO:0007669"/>
    <property type="project" value="UniProtKB-KW"/>
</dbReference>
<accession>A0A178XS96</accession>
<dbReference type="PROSITE" id="PS50893">
    <property type="entry name" value="ABC_TRANSPORTER_2"/>
    <property type="match status" value="1"/>
</dbReference>
<keyword evidence="7" id="KW-0808">Transferase</keyword>
<evidence type="ECO:0000256" key="3">
    <source>
        <dbReference type="ARBA" id="ARBA00022741"/>
    </source>
</evidence>
<dbReference type="RefSeq" id="WP_064243173.1">
    <property type="nucleotide sequence ID" value="NZ_LPUX01000062.1"/>
</dbReference>
<dbReference type="OrthoDB" id="9802264at2"/>
<evidence type="ECO:0000256" key="5">
    <source>
        <dbReference type="SAM" id="MobiDB-lite"/>
    </source>
</evidence>
<dbReference type="EMBL" id="LPUX01000062">
    <property type="protein sequence ID" value="OAP37632.1"/>
    <property type="molecule type" value="Genomic_DNA"/>
</dbReference>
<dbReference type="Pfam" id="PF00005">
    <property type="entry name" value="ABC_tran"/>
    <property type="match status" value="1"/>
</dbReference>
<keyword evidence="8" id="KW-1185">Reference proteome</keyword>
<dbReference type="InterPro" id="IPR027417">
    <property type="entry name" value="P-loop_NTPase"/>
</dbReference>
<dbReference type="InterPro" id="IPR017871">
    <property type="entry name" value="ABC_transporter-like_CS"/>
</dbReference>
<dbReference type="STRING" id="1472378.AU381_12615"/>
<dbReference type="Proteomes" id="UP000094025">
    <property type="component" value="Unassembled WGS sequence"/>
</dbReference>
<dbReference type="SMART" id="SM00382">
    <property type="entry name" value="AAA"/>
    <property type="match status" value="1"/>
</dbReference>
<dbReference type="Gene3D" id="3.40.50.300">
    <property type="entry name" value="P-loop containing nucleotide triphosphate hydrolases"/>
    <property type="match status" value="1"/>
</dbReference>
<keyword evidence="7" id="KW-0012">Acyltransferase</keyword>
<comment type="caution">
    <text evidence="7">The sequence shown here is derived from an EMBL/GenBank/DDBJ whole genome shotgun (WGS) entry which is preliminary data.</text>
</comment>
<evidence type="ECO:0000313" key="7">
    <source>
        <dbReference type="EMBL" id="OAP37632.1"/>
    </source>
</evidence>
<dbReference type="SUPFAM" id="SSF52540">
    <property type="entry name" value="P-loop containing nucleoside triphosphate hydrolases"/>
    <property type="match status" value="1"/>
</dbReference>
<dbReference type="PROSITE" id="PS00211">
    <property type="entry name" value="ABC_TRANSPORTER_1"/>
    <property type="match status" value="1"/>
</dbReference>
<dbReference type="InterPro" id="IPR003439">
    <property type="entry name" value="ABC_transporter-like_ATP-bd"/>
</dbReference>
<evidence type="ECO:0000313" key="8">
    <source>
        <dbReference type="Proteomes" id="UP000094025"/>
    </source>
</evidence>
<evidence type="ECO:0000256" key="1">
    <source>
        <dbReference type="ARBA" id="ARBA00005417"/>
    </source>
</evidence>
<evidence type="ECO:0000256" key="2">
    <source>
        <dbReference type="ARBA" id="ARBA00022448"/>
    </source>
</evidence>
<organism evidence="7 8">
    <name type="scientific">Sinorhizobium glycinis</name>
    <dbReference type="NCBI Taxonomy" id="1472378"/>
    <lineage>
        <taxon>Bacteria</taxon>
        <taxon>Pseudomonadati</taxon>
        <taxon>Pseudomonadota</taxon>
        <taxon>Alphaproteobacteria</taxon>
        <taxon>Hyphomicrobiales</taxon>
        <taxon>Rhizobiaceae</taxon>
        <taxon>Sinorhizobium/Ensifer group</taxon>
        <taxon>Sinorhizobium</taxon>
    </lineage>
</organism>
<keyword evidence="4" id="KW-0067">ATP-binding</keyword>
<keyword evidence="2" id="KW-0813">Transport</keyword>
<proteinExistence type="inferred from homology"/>
<gene>
    <name evidence="7" type="ORF">AU381_12615</name>
</gene>
<feature type="region of interest" description="Disordered" evidence="5">
    <location>
        <begin position="247"/>
        <end position="268"/>
    </location>
</feature>
<dbReference type="PANTHER" id="PTHR42781">
    <property type="entry name" value="SPERMIDINE/PUTRESCINE IMPORT ATP-BINDING PROTEIN POTA"/>
    <property type="match status" value="1"/>
</dbReference>
<protein>
    <submittedName>
        <fullName evidence="7">Lauroyl acyltransferase</fullName>
    </submittedName>
</protein>
<evidence type="ECO:0000259" key="6">
    <source>
        <dbReference type="PROSITE" id="PS50893"/>
    </source>
</evidence>
<dbReference type="AlphaFoldDB" id="A0A178XS96"/>
<reference evidence="7 8" key="1">
    <citation type="journal article" date="2016" name="Int. J. Syst. Evol. Microbiol.">
        <title>Ensifer glycinis sp. nov., an novel rhizobial species associated with Glycine spp.</title>
        <authorList>
            <person name="Yan H."/>
            <person name="Yan J."/>
            <person name="Sui X.H."/>
            <person name="Wang E.T."/>
            <person name="Chen W.X."/>
            <person name="Zhang X.X."/>
            <person name="Chen W.F."/>
        </authorList>
    </citation>
    <scope>NUCLEOTIDE SEQUENCE [LARGE SCALE GENOMIC DNA]</scope>
    <source>
        <strain evidence="7 8">CCBAU 23380</strain>
    </source>
</reference>
<dbReference type="PANTHER" id="PTHR42781:SF8">
    <property type="entry name" value="BICARBONATE TRANSPORT ATP-BINDING PROTEIN CMPC"/>
    <property type="match status" value="1"/>
</dbReference>
<dbReference type="CDD" id="cd03293">
    <property type="entry name" value="ABC_NrtD_SsuB_transporters"/>
    <property type="match status" value="1"/>
</dbReference>
<dbReference type="InterPro" id="IPR003593">
    <property type="entry name" value="AAA+_ATPase"/>
</dbReference>
<evidence type="ECO:0000256" key="4">
    <source>
        <dbReference type="ARBA" id="ARBA00022840"/>
    </source>
</evidence>
<feature type="domain" description="ABC transporter" evidence="6">
    <location>
        <begin position="4"/>
        <end position="241"/>
    </location>
</feature>
<dbReference type="GO" id="GO:0016887">
    <property type="term" value="F:ATP hydrolysis activity"/>
    <property type="evidence" value="ECO:0007669"/>
    <property type="project" value="InterPro"/>
</dbReference>
<name>A0A178XS96_9HYPH</name>
<dbReference type="InterPro" id="IPR050093">
    <property type="entry name" value="ABC_SmlMolc_Importer"/>
</dbReference>
<comment type="similarity">
    <text evidence="1">Belongs to the ABC transporter superfamily.</text>
</comment>
<sequence length="268" mass="29311">MSEIRVHNVWMEYGDQIVLENISLDIASGAFVSVVGPSGCGKSTFLRMILGQERPTRGIITLDGAALPGEPGPDRGVVFQRYSVFPHLNVVQNVLIAFEFAESPFTAKLFGAKRRAASEKAEALLQAVGLSEHAWKYPSALSGGQQQRLAIAQALARKPKVLLLDEPFGALDPGTRAQMHALIKPLWRERGMTVIMVTHDLKEAFGLGTRLLAFDRPRIDPQAPERYGARITYDLDLSRDGPVPVLGFSPPIEPSTASQETKRSMSHA</sequence>
<dbReference type="GO" id="GO:0016746">
    <property type="term" value="F:acyltransferase activity"/>
    <property type="evidence" value="ECO:0007669"/>
    <property type="project" value="UniProtKB-KW"/>
</dbReference>
<keyword evidence="3" id="KW-0547">Nucleotide-binding</keyword>